<dbReference type="Proteomes" id="UP001476950">
    <property type="component" value="Unassembled WGS sequence"/>
</dbReference>
<reference evidence="2 3" key="1">
    <citation type="submission" date="2022-04" db="EMBL/GenBank/DDBJ databases">
        <title>Positive selection, recombination, and allopatry shape intraspecific diversity of widespread and dominant cyanobacteria.</title>
        <authorList>
            <person name="Wei J."/>
            <person name="Shu W."/>
            <person name="Hu C."/>
        </authorList>
    </citation>
    <scope>NUCLEOTIDE SEQUENCE [LARGE SCALE GENOMIC DNA]</scope>
    <source>
        <strain evidence="2 3">AS-A4</strain>
    </source>
</reference>
<dbReference type="EMBL" id="JAMPLM010000014">
    <property type="protein sequence ID" value="MEP1060010.1"/>
    <property type="molecule type" value="Genomic_DNA"/>
</dbReference>
<proteinExistence type="predicted"/>
<accession>A0ABV0KLC1</accession>
<dbReference type="RefSeq" id="WP_190447008.1">
    <property type="nucleotide sequence ID" value="NZ_JAMPLM010000014.1"/>
</dbReference>
<keyword evidence="1" id="KW-1133">Transmembrane helix</keyword>
<keyword evidence="3" id="KW-1185">Reference proteome</keyword>
<evidence type="ECO:0008006" key="4">
    <source>
        <dbReference type="Google" id="ProtNLM"/>
    </source>
</evidence>
<feature type="transmembrane region" description="Helical" evidence="1">
    <location>
        <begin position="15"/>
        <end position="39"/>
    </location>
</feature>
<keyword evidence="1" id="KW-0472">Membrane</keyword>
<sequence length="104" mass="11878">MFQLLQPLVHAIQPLLVPLCFLSAWFIVVLVGWSAWTATRDTVARGRQMHRIPCANCQFFTRDYHLKCTVRPSTALTEEAIGCPDYEPVTSAYTSKPQTYSRMQ</sequence>
<comment type="caution">
    <text evidence="2">The sequence shown here is derived from an EMBL/GenBank/DDBJ whole genome shotgun (WGS) entry which is preliminary data.</text>
</comment>
<evidence type="ECO:0000313" key="2">
    <source>
        <dbReference type="EMBL" id="MEP1060010.1"/>
    </source>
</evidence>
<evidence type="ECO:0000313" key="3">
    <source>
        <dbReference type="Proteomes" id="UP001476950"/>
    </source>
</evidence>
<gene>
    <name evidence="2" type="ORF">NDI38_16355</name>
</gene>
<name>A0ABV0KLC1_9CYAN</name>
<evidence type="ECO:0000256" key="1">
    <source>
        <dbReference type="SAM" id="Phobius"/>
    </source>
</evidence>
<keyword evidence="1" id="KW-0812">Transmembrane</keyword>
<organism evidence="2 3">
    <name type="scientific">Stenomitos frigidus AS-A4</name>
    <dbReference type="NCBI Taxonomy" id="2933935"/>
    <lineage>
        <taxon>Bacteria</taxon>
        <taxon>Bacillati</taxon>
        <taxon>Cyanobacteriota</taxon>
        <taxon>Cyanophyceae</taxon>
        <taxon>Leptolyngbyales</taxon>
        <taxon>Leptolyngbyaceae</taxon>
        <taxon>Stenomitos</taxon>
    </lineage>
</organism>
<protein>
    <recommendedName>
        <fullName evidence="4">Secreted protein</fullName>
    </recommendedName>
</protein>